<evidence type="ECO:0000256" key="1">
    <source>
        <dbReference type="SAM" id="SignalP"/>
    </source>
</evidence>
<feature type="chain" id="PRO_5043132336" evidence="1">
    <location>
        <begin position="24"/>
        <end position="230"/>
    </location>
</feature>
<protein>
    <submittedName>
        <fullName evidence="5">SCP domain-containing protein</fullName>
    </submittedName>
</protein>
<dbReference type="WBParaSite" id="TASK_0000034301-mRNA-1">
    <property type="protein sequence ID" value="TASK_0000034301-mRNA-1"/>
    <property type="gene ID" value="TASK_0000034301"/>
</dbReference>
<dbReference type="PRINTS" id="PR00837">
    <property type="entry name" value="V5TPXLIKE"/>
</dbReference>
<dbReference type="SMART" id="SM00198">
    <property type="entry name" value="SCP"/>
    <property type="match status" value="1"/>
</dbReference>
<gene>
    <name evidence="3" type="ORF">TASK_LOCUS344</name>
</gene>
<dbReference type="OrthoDB" id="335796at2759"/>
<proteinExistence type="predicted"/>
<dbReference type="InterPro" id="IPR014044">
    <property type="entry name" value="CAP_dom"/>
</dbReference>
<dbReference type="SUPFAM" id="SSF55797">
    <property type="entry name" value="PR-1-like"/>
    <property type="match status" value="1"/>
</dbReference>
<keyword evidence="1" id="KW-0732">Signal</keyword>
<sequence length="230" mass="26318">MLLCLFLFYLVVFIASLSEAISAEDQELLKFLHVWARVSVDPPAANMRTLLWSEDLENLARIWANKCSWGFPDPSLPDEKPLLYVGINVAMISTERVRNMEGVLPSIANLFNLWYVNKDNFDHELNICRGGFCGQYKQVIWATTEYIGCERGVCDEGLKRHVLVCCYYPPGNDSEIRPYEKLEDEDDFPLDEEPWIMLPLNSTNTEVSGYPRATTPSALVLMCFLAFLFI</sequence>
<reference evidence="5" key="1">
    <citation type="submission" date="2017-02" db="UniProtKB">
        <authorList>
            <consortium name="WormBaseParasite"/>
        </authorList>
    </citation>
    <scope>IDENTIFICATION</scope>
</reference>
<dbReference type="Pfam" id="PF00188">
    <property type="entry name" value="CAP"/>
    <property type="match status" value="1"/>
</dbReference>
<feature type="domain" description="SCP" evidence="2">
    <location>
        <begin position="23"/>
        <end position="175"/>
    </location>
</feature>
<accession>A0A0R3VT11</accession>
<dbReference type="Proteomes" id="UP000282613">
    <property type="component" value="Unassembled WGS sequence"/>
</dbReference>
<dbReference type="CDD" id="cd05380">
    <property type="entry name" value="CAP_euk"/>
    <property type="match status" value="1"/>
</dbReference>
<evidence type="ECO:0000313" key="5">
    <source>
        <dbReference type="WBParaSite" id="TASK_0000034301-mRNA-1"/>
    </source>
</evidence>
<dbReference type="Gene3D" id="3.40.33.10">
    <property type="entry name" value="CAP"/>
    <property type="match status" value="1"/>
</dbReference>
<evidence type="ECO:0000259" key="2">
    <source>
        <dbReference type="SMART" id="SM00198"/>
    </source>
</evidence>
<keyword evidence="4" id="KW-1185">Reference proteome</keyword>
<dbReference type="AlphaFoldDB" id="A0A0R3VT11"/>
<reference evidence="3 4" key="2">
    <citation type="submission" date="2018-11" db="EMBL/GenBank/DDBJ databases">
        <authorList>
            <consortium name="Pathogen Informatics"/>
        </authorList>
    </citation>
    <scope>NUCLEOTIDE SEQUENCE [LARGE SCALE GENOMIC DNA]</scope>
</reference>
<name>A0A0R3VT11_TAEAS</name>
<dbReference type="PRINTS" id="PR00838">
    <property type="entry name" value="V5ALLERGEN"/>
</dbReference>
<dbReference type="InterPro" id="IPR002413">
    <property type="entry name" value="V5_allergen-like"/>
</dbReference>
<dbReference type="InterPro" id="IPR035940">
    <property type="entry name" value="CAP_sf"/>
</dbReference>
<evidence type="ECO:0000313" key="3">
    <source>
        <dbReference type="EMBL" id="VDK20713.1"/>
    </source>
</evidence>
<dbReference type="EMBL" id="UYRS01000042">
    <property type="protein sequence ID" value="VDK20713.1"/>
    <property type="molecule type" value="Genomic_DNA"/>
</dbReference>
<dbReference type="PANTHER" id="PTHR10334">
    <property type="entry name" value="CYSTEINE-RICH SECRETORY PROTEIN-RELATED"/>
    <property type="match status" value="1"/>
</dbReference>
<dbReference type="InterPro" id="IPR001283">
    <property type="entry name" value="CRISP-related"/>
</dbReference>
<feature type="signal peptide" evidence="1">
    <location>
        <begin position="1"/>
        <end position="23"/>
    </location>
</feature>
<evidence type="ECO:0000313" key="4">
    <source>
        <dbReference type="Proteomes" id="UP000282613"/>
    </source>
</evidence>
<organism evidence="5">
    <name type="scientific">Taenia asiatica</name>
    <name type="common">Asian tapeworm</name>
    <dbReference type="NCBI Taxonomy" id="60517"/>
    <lineage>
        <taxon>Eukaryota</taxon>
        <taxon>Metazoa</taxon>
        <taxon>Spiralia</taxon>
        <taxon>Lophotrochozoa</taxon>
        <taxon>Platyhelminthes</taxon>
        <taxon>Cestoda</taxon>
        <taxon>Eucestoda</taxon>
        <taxon>Cyclophyllidea</taxon>
        <taxon>Taeniidae</taxon>
        <taxon>Taenia</taxon>
    </lineage>
</organism>